<evidence type="ECO:0000313" key="3">
    <source>
        <dbReference type="Proteomes" id="UP000297910"/>
    </source>
</evidence>
<organism evidence="2 3">
    <name type="scientific">Botrytis paeoniae</name>
    <dbReference type="NCBI Taxonomy" id="278948"/>
    <lineage>
        <taxon>Eukaryota</taxon>
        <taxon>Fungi</taxon>
        <taxon>Dikarya</taxon>
        <taxon>Ascomycota</taxon>
        <taxon>Pezizomycotina</taxon>
        <taxon>Leotiomycetes</taxon>
        <taxon>Helotiales</taxon>
        <taxon>Sclerotiniaceae</taxon>
        <taxon>Botrytis</taxon>
    </lineage>
</organism>
<evidence type="ECO:0000313" key="2">
    <source>
        <dbReference type="EMBL" id="TGO28236.1"/>
    </source>
</evidence>
<proteinExistence type="predicted"/>
<protein>
    <submittedName>
        <fullName evidence="2">Uncharacterized protein</fullName>
    </submittedName>
</protein>
<comment type="caution">
    <text evidence="2">The sequence shown here is derived from an EMBL/GenBank/DDBJ whole genome shotgun (WGS) entry which is preliminary data.</text>
</comment>
<feature type="compositionally biased region" description="Acidic residues" evidence="1">
    <location>
        <begin position="522"/>
        <end position="546"/>
    </location>
</feature>
<feature type="compositionally biased region" description="Basic residues" evidence="1">
    <location>
        <begin position="755"/>
        <end position="764"/>
    </location>
</feature>
<evidence type="ECO:0000256" key="1">
    <source>
        <dbReference type="SAM" id="MobiDB-lite"/>
    </source>
</evidence>
<gene>
    <name evidence="2" type="ORF">BPAE_0030g00220</name>
</gene>
<dbReference type="Proteomes" id="UP000297910">
    <property type="component" value="Unassembled WGS sequence"/>
</dbReference>
<feature type="region of interest" description="Disordered" evidence="1">
    <location>
        <begin position="727"/>
        <end position="764"/>
    </location>
</feature>
<keyword evidence="3" id="KW-1185">Reference proteome</keyword>
<name>A0A4Z1FU24_9HELO</name>
<accession>A0A4Z1FU24</accession>
<reference evidence="2 3" key="1">
    <citation type="submission" date="2017-12" db="EMBL/GenBank/DDBJ databases">
        <title>Comparative genomics of Botrytis spp.</title>
        <authorList>
            <person name="Valero-Jimenez C.A."/>
            <person name="Tapia P."/>
            <person name="Veloso J."/>
            <person name="Silva-Moreno E."/>
            <person name="Staats M."/>
            <person name="Valdes J.H."/>
            <person name="Van Kan J.A.L."/>
        </authorList>
    </citation>
    <scope>NUCLEOTIDE SEQUENCE [LARGE SCALE GENOMIC DNA]</scope>
    <source>
        <strain evidence="2 3">Bp0003</strain>
    </source>
</reference>
<dbReference type="EMBL" id="PQXI01000030">
    <property type="protein sequence ID" value="TGO28236.1"/>
    <property type="molecule type" value="Genomic_DNA"/>
</dbReference>
<feature type="region of interest" description="Disordered" evidence="1">
    <location>
        <begin position="512"/>
        <end position="551"/>
    </location>
</feature>
<dbReference type="AlphaFoldDB" id="A0A4Z1FU24"/>
<sequence>MAAQSSIYTRLAESYTHPTGEDYKALHRVPGLLKSGITPITPPPYENYYKHKAHQDLKWYQSQRFGGFTTQELHLHDAFAPYSNLKATGQLTCPIHPILQRSKWRRPLPAQLAKYPLGNGRAGYWDAWENDTVWNMMVPSLQLTTMFMANLYTWPWFDALFFGEMEEVDPVDLPPELRGKKGYQRFKLRRPEICGQANERMRVQEILERFRDDVILDLSSGHTDTRSGLPDEFEFANTNGALDIVTKRGIGISMAFEILEPLFNAKITEAERMIVAYRFAATLLHELCHAFWDCLRKWGIRIDSEDIVGQNLEPWFEHQRTSELGFSMESFVFGGIAQDFLREESVPCRGIPPMGFYLSEFDKSVTEPLTTNPLILIRKPPDYFVSHAWPITLTCFIDIQNQLWWNTYKAVWVVSARLQTLGLLIVKYRFGSRSTHIPKLYGKRTINRPDGLPPEPPSASFENIDLNTTMIETEPKTQIQSIIDWFCNSYKQRAHAIRNAIIAHGNLESSYLIPPYPPPGGNEEEDEEYDEEEEGEEEEGEDDAEEIPSCPRYDEIKNHLINQKRELAIDTMKFRMPEHTLHQYIRRNGGIDLSAEEWREFLLNSSERKELFQIRDKNGKPPTPYHAVLRTLSNGWPTSSPALTVPVQVRISEAQAECFSNATRIYLADRKEPWYRLDFWDADLEIFLVLCNNWLADNNQAPLPRDIFEACIRAGIQPRFVLGPKGIVRKLSGSPPQPKKSKKRSAQGPQLGPPSKHRGQNRPR</sequence>